<dbReference type="PATRIC" id="fig|1079.6.peg.2636"/>
<proteinExistence type="predicted"/>
<feature type="transmembrane region" description="Helical" evidence="1">
    <location>
        <begin position="50"/>
        <end position="70"/>
    </location>
</feature>
<reference evidence="3" key="2">
    <citation type="submission" date="2015-11" db="EMBL/GenBank/DDBJ databases">
        <authorList>
            <person name="Zhang Y."/>
            <person name="Guo Z."/>
        </authorList>
    </citation>
    <scope>NUCLEOTIDE SEQUENCE</scope>
    <source>
        <strain evidence="3">1</strain>
    </source>
</reference>
<keyword evidence="1" id="KW-0472">Membrane</keyword>
<dbReference type="Pfam" id="PF09955">
    <property type="entry name" value="DUF2189"/>
    <property type="match status" value="1"/>
</dbReference>
<dbReference type="STRING" id="1079.BVIR_2518"/>
<keyword evidence="4" id="KW-1185">Reference proteome</keyword>
<dbReference type="InterPro" id="IPR018692">
    <property type="entry name" value="DUF2189"/>
</dbReference>
<feature type="transmembrane region" description="Helical" evidence="1">
    <location>
        <begin position="76"/>
        <end position="97"/>
    </location>
</feature>
<protein>
    <submittedName>
        <fullName evidence="2 3">Membrane protein</fullName>
    </submittedName>
</protein>
<name>A0A0H5BBZ7_BLAVI</name>
<sequence length="268" mass="28404">MAVIIDAARSVISTKTTRVSASPQVLVIDGADIKAAFAAGFADFKAAPQFGLFFGGLYAAAGLVLCWAAFVSGWVFLVFPLAAGFVLVGPFVAVGLYEVSRRREQGLPLSWRAILGAIRGQSQREIVMLGFVLTFVLVAWVKLATLLYALTFGLHTVSPRDLLDVILTTPRGLVFLVAGNALGALIAFVVFAISVMSFPCLLDRDVDFATGIATSIEAVKVNPGPMFAFALAVAGLLAVAVAPLFLLLPVVLPVLGHATWHLYRRTIA</sequence>
<feature type="transmembrane region" description="Helical" evidence="1">
    <location>
        <begin position="172"/>
        <end position="195"/>
    </location>
</feature>
<keyword evidence="1" id="KW-0812">Transmembrane</keyword>
<evidence type="ECO:0000313" key="4">
    <source>
        <dbReference type="Proteomes" id="UP000065734"/>
    </source>
</evidence>
<dbReference type="RefSeq" id="WP_055037910.1">
    <property type="nucleotide sequence ID" value="NZ_AP014854.2"/>
</dbReference>
<dbReference type="OrthoDB" id="9809543at2"/>
<evidence type="ECO:0000256" key="1">
    <source>
        <dbReference type="SAM" id="Phobius"/>
    </source>
</evidence>
<gene>
    <name evidence="2" type="ORF">BV133_2189</name>
    <name evidence="3" type="ORF">BVIRIDIS_19620</name>
</gene>
<organism evidence="3 4">
    <name type="scientific">Blastochloris viridis</name>
    <name type="common">Rhodopseudomonas viridis</name>
    <dbReference type="NCBI Taxonomy" id="1079"/>
    <lineage>
        <taxon>Bacteria</taxon>
        <taxon>Pseudomonadati</taxon>
        <taxon>Pseudomonadota</taxon>
        <taxon>Alphaproteobacteria</taxon>
        <taxon>Hyphomicrobiales</taxon>
        <taxon>Blastochloridaceae</taxon>
        <taxon>Blastochloris</taxon>
    </lineage>
</organism>
<dbReference type="EMBL" id="AP014854">
    <property type="protein sequence ID" value="BAR99782.1"/>
    <property type="molecule type" value="Genomic_DNA"/>
</dbReference>
<evidence type="ECO:0000313" key="2">
    <source>
        <dbReference type="EMBL" id="BAR99782.1"/>
    </source>
</evidence>
<evidence type="ECO:0000313" key="3">
    <source>
        <dbReference type="EMBL" id="CUU42946.1"/>
    </source>
</evidence>
<dbReference type="KEGG" id="bvr:BVIR_2518"/>
<keyword evidence="1" id="KW-1133">Transmembrane helix</keyword>
<dbReference type="Proteomes" id="UP000065734">
    <property type="component" value="Chromosome I"/>
</dbReference>
<reference evidence="4" key="3">
    <citation type="journal article" date="2016" name="Genome Announc.">
        <title>Revised genome sequence of the purple photosynthetic bacterium Blastochloris viridis.</title>
        <authorList>
            <person name="Liu L.N."/>
            <person name="Faulkner M."/>
            <person name="Liu X."/>
            <person name="Huang F."/>
            <person name="Darby A.C."/>
            <person name="Hall N."/>
        </authorList>
    </citation>
    <scope>NUCLEOTIDE SEQUENCE [LARGE SCALE GENOMIC DNA]</scope>
    <source>
        <strain evidence="4">ATCC 19567 / DSM 133 / F</strain>
    </source>
</reference>
<dbReference type="EMBL" id="LN907867">
    <property type="protein sequence ID" value="CUU42946.1"/>
    <property type="molecule type" value="Genomic_DNA"/>
</dbReference>
<reference evidence="2" key="1">
    <citation type="journal article" date="2015" name="Genome Announc.">
        <title>Complete Genome Sequence of the Bacteriochlorophyll b-Producing Photosynthetic Bacterium Blastochloris viridis.</title>
        <authorList>
            <person name="Tsukatani Y."/>
            <person name="Hirose Y."/>
            <person name="Harada J."/>
            <person name="Misawa N."/>
            <person name="Mori K."/>
            <person name="Inoue K."/>
            <person name="Tamiaki H."/>
        </authorList>
    </citation>
    <scope>NUCLEOTIDE SEQUENCE [LARGE SCALE GENOMIC DNA]</scope>
    <source>
        <strain evidence="2">DSM 133</strain>
    </source>
</reference>
<dbReference type="AlphaFoldDB" id="A0A0H5BBZ7"/>
<accession>A0A0H5BBZ7</accession>
<feature type="transmembrane region" description="Helical" evidence="1">
    <location>
        <begin position="126"/>
        <end position="152"/>
    </location>
</feature>
<feature type="transmembrane region" description="Helical" evidence="1">
    <location>
        <begin position="227"/>
        <end position="252"/>
    </location>
</feature>